<keyword evidence="2" id="KW-1185">Reference proteome</keyword>
<reference evidence="1" key="1">
    <citation type="submission" date="2020-11" db="EMBL/GenBank/DDBJ databases">
        <authorList>
            <person name="Whitehead M."/>
        </authorList>
    </citation>
    <scope>NUCLEOTIDE SEQUENCE</scope>
    <source>
        <strain evidence="1">EGII</strain>
    </source>
</reference>
<evidence type="ECO:0000313" key="1">
    <source>
        <dbReference type="EMBL" id="CAD6995374.1"/>
    </source>
</evidence>
<comment type="caution">
    <text evidence="1">The sequence shown here is derived from an EMBL/GenBank/DDBJ whole genome shotgun (WGS) entry which is preliminary data.</text>
</comment>
<dbReference type="EMBL" id="CAJHJT010000001">
    <property type="protein sequence ID" value="CAD6995374.1"/>
    <property type="molecule type" value="Genomic_DNA"/>
</dbReference>
<protein>
    <submittedName>
        <fullName evidence="1">(Mediterranean fruit fly) hypothetical protein</fullName>
    </submittedName>
</protein>
<dbReference type="AlphaFoldDB" id="A0A811U8W5"/>
<sequence>MSSKPQMDDDVHDDVDGVWRQATGGFQCIDEGSLPEAGNLDRRHVEFFLKFSSISEIIYRTHRFTPGRNMS</sequence>
<gene>
    <name evidence="1" type="ORF">CCAP1982_LOCUS4092</name>
</gene>
<accession>A0A811U8W5</accession>
<evidence type="ECO:0000313" key="2">
    <source>
        <dbReference type="Proteomes" id="UP000606786"/>
    </source>
</evidence>
<name>A0A811U8W5_CERCA</name>
<organism evidence="1 2">
    <name type="scientific">Ceratitis capitata</name>
    <name type="common">Mediterranean fruit fly</name>
    <name type="synonym">Tephritis capitata</name>
    <dbReference type="NCBI Taxonomy" id="7213"/>
    <lineage>
        <taxon>Eukaryota</taxon>
        <taxon>Metazoa</taxon>
        <taxon>Ecdysozoa</taxon>
        <taxon>Arthropoda</taxon>
        <taxon>Hexapoda</taxon>
        <taxon>Insecta</taxon>
        <taxon>Pterygota</taxon>
        <taxon>Neoptera</taxon>
        <taxon>Endopterygota</taxon>
        <taxon>Diptera</taxon>
        <taxon>Brachycera</taxon>
        <taxon>Muscomorpha</taxon>
        <taxon>Tephritoidea</taxon>
        <taxon>Tephritidae</taxon>
        <taxon>Ceratitis</taxon>
        <taxon>Ceratitis</taxon>
    </lineage>
</organism>
<dbReference type="Proteomes" id="UP000606786">
    <property type="component" value="Unassembled WGS sequence"/>
</dbReference>
<proteinExistence type="predicted"/>